<organism evidence="2 3">
    <name type="scientific">Gymnopus androsaceus JB14</name>
    <dbReference type="NCBI Taxonomy" id="1447944"/>
    <lineage>
        <taxon>Eukaryota</taxon>
        <taxon>Fungi</taxon>
        <taxon>Dikarya</taxon>
        <taxon>Basidiomycota</taxon>
        <taxon>Agaricomycotina</taxon>
        <taxon>Agaricomycetes</taxon>
        <taxon>Agaricomycetidae</taxon>
        <taxon>Agaricales</taxon>
        <taxon>Marasmiineae</taxon>
        <taxon>Omphalotaceae</taxon>
        <taxon>Gymnopus</taxon>
    </lineage>
</organism>
<name>A0A6A4HCU3_9AGAR</name>
<keyword evidence="3" id="KW-1185">Reference proteome</keyword>
<sequence length="137" mass="15394">MSFAVQSVCQLFNKDYRKTLSTTSFWRPSHCINIDKALGSFHWTTILTSDQNPNDSGPELLRDIKGPFNIEDREKAGMSREFYENLKGEMPYTDAVDGPRMDMGSIRDALPEVRAEVGPTRSIENSVASGFDNIDPT</sequence>
<accession>A0A6A4HCU3</accession>
<dbReference type="AlphaFoldDB" id="A0A6A4HCU3"/>
<evidence type="ECO:0000313" key="2">
    <source>
        <dbReference type="EMBL" id="KAE9395580.1"/>
    </source>
</evidence>
<protein>
    <submittedName>
        <fullName evidence="2">Uncharacterized protein</fullName>
    </submittedName>
</protein>
<feature type="region of interest" description="Disordered" evidence="1">
    <location>
        <begin position="112"/>
        <end position="137"/>
    </location>
</feature>
<dbReference type="EMBL" id="ML769528">
    <property type="protein sequence ID" value="KAE9395580.1"/>
    <property type="molecule type" value="Genomic_DNA"/>
</dbReference>
<dbReference type="Proteomes" id="UP000799118">
    <property type="component" value="Unassembled WGS sequence"/>
</dbReference>
<gene>
    <name evidence="2" type="ORF">BT96DRAFT_942304</name>
</gene>
<evidence type="ECO:0000256" key="1">
    <source>
        <dbReference type="SAM" id="MobiDB-lite"/>
    </source>
</evidence>
<proteinExistence type="predicted"/>
<reference evidence="2" key="1">
    <citation type="journal article" date="2019" name="Environ. Microbiol.">
        <title>Fungal ecological strategies reflected in gene transcription - a case study of two litter decomposers.</title>
        <authorList>
            <person name="Barbi F."/>
            <person name="Kohler A."/>
            <person name="Barry K."/>
            <person name="Baskaran P."/>
            <person name="Daum C."/>
            <person name="Fauchery L."/>
            <person name="Ihrmark K."/>
            <person name="Kuo A."/>
            <person name="LaButti K."/>
            <person name="Lipzen A."/>
            <person name="Morin E."/>
            <person name="Grigoriev I.V."/>
            <person name="Henrissat B."/>
            <person name="Lindahl B."/>
            <person name="Martin F."/>
        </authorList>
    </citation>
    <scope>NUCLEOTIDE SEQUENCE</scope>
    <source>
        <strain evidence="2">JB14</strain>
    </source>
</reference>
<evidence type="ECO:0000313" key="3">
    <source>
        <dbReference type="Proteomes" id="UP000799118"/>
    </source>
</evidence>